<feature type="region of interest" description="Disordered" evidence="1">
    <location>
        <begin position="71"/>
        <end position="146"/>
    </location>
</feature>
<organism evidence="3 4">
    <name type="scientific">Morus notabilis</name>
    <dbReference type="NCBI Taxonomy" id="981085"/>
    <lineage>
        <taxon>Eukaryota</taxon>
        <taxon>Viridiplantae</taxon>
        <taxon>Streptophyta</taxon>
        <taxon>Embryophyta</taxon>
        <taxon>Tracheophyta</taxon>
        <taxon>Spermatophyta</taxon>
        <taxon>Magnoliopsida</taxon>
        <taxon>eudicotyledons</taxon>
        <taxon>Gunneridae</taxon>
        <taxon>Pentapetalae</taxon>
        <taxon>rosids</taxon>
        <taxon>fabids</taxon>
        <taxon>Rosales</taxon>
        <taxon>Moraceae</taxon>
        <taxon>Moreae</taxon>
        <taxon>Morus</taxon>
    </lineage>
</organism>
<feature type="compositionally biased region" description="Low complexity" evidence="1">
    <location>
        <begin position="127"/>
        <end position="138"/>
    </location>
</feature>
<evidence type="ECO:0000256" key="1">
    <source>
        <dbReference type="SAM" id="MobiDB-lite"/>
    </source>
</evidence>
<dbReference type="KEGG" id="mnt:21402363"/>
<proteinExistence type="predicted"/>
<dbReference type="AlphaFoldDB" id="W9RZ17"/>
<protein>
    <submittedName>
        <fullName evidence="3">Uncharacterized protein</fullName>
    </submittedName>
</protein>
<dbReference type="Proteomes" id="UP000030645">
    <property type="component" value="Unassembled WGS sequence"/>
</dbReference>
<feature type="compositionally biased region" description="Gly residues" evidence="1">
    <location>
        <begin position="75"/>
        <end position="96"/>
    </location>
</feature>
<gene>
    <name evidence="3" type="ORF">L484_019423</name>
</gene>
<evidence type="ECO:0000313" key="4">
    <source>
        <dbReference type="Proteomes" id="UP000030645"/>
    </source>
</evidence>
<feature type="signal peptide" evidence="2">
    <location>
        <begin position="1"/>
        <end position="24"/>
    </location>
</feature>
<evidence type="ECO:0000256" key="2">
    <source>
        <dbReference type="SAM" id="SignalP"/>
    </source>
</evidence>
<dbReference type="EMBL" id="KE345449">
    <property type="protein sequence ID" value="EXC04214.1"/>
    <property type="molecule type" value="Genomic_DNA"/>
</dbReference>
<sequence>MDRASIRCLWVVLLVSMAIVGLKGEPDLNNGTAQTQGKAPSLAIAQLPRGNAVKSNESTSYNEVEVNNRDVYYRGGHGGGSSSGGGGGGGSGGVGGDGEEEEEGVDGGNGDVGDSQKGEKEEEEDITITLTATTYTGIDSARMTIN</sequence>
<name>W9RZ17_9ROSA</name>
<accession>W9RZ17</accession>
<reference evidence="4" key="1">
    <citation type="submission" date="2013-01" db="EMBL/GenBank/DDBJ databases">
        <title>Draft Genome Sequence of a Mulberry Tree, Morus notabilis C.K. Schneid.</title>
        <authorList>
            <person name="He N."/>
            <person name="Zhao S."/>
        </authorList>
    </citation>
    <scope>NUCLEOTIDE SEQUENCE</scope>
</reference>
<keyword evidence="4" id="KW-1185">Reference proteome</keyword>
<evidence type="ECO:0000313" key="3">
    <source>
        <dbReference type="EMBL" id="EXC04214.1"/>
    </source>
</evidence>
<feature type="chain" id="PRO_5004928996" evidence="2">
    <location>
        <begin position="25"/>
        <end position="146"/>
    </location>
</feature>
<keyword evidence="2" id="KW-0732">Signal</keyword>
<dbReference type="OrthoDB" id="1113775at2759"/>